<protein>
    <submittedName>
        <fullName evidence="9">Putative glycerol-3-phosphate acyltransferase 3</fullName>
    </submittedName>
</protein>
<sequence length="484" mass="55400">MEKLSIETLVLEVEGALLRSSSTFAYFMLVAIEGGGFLRGFLLLLLYPIICFMGYEFGLRVMVMLCFFGVKTNSFRVGRTVLPKFFLEDMGFEEFELFSKAKRRVGVTKMPRVMVESFLRDYLGVELVFGRELQEFGGFYTGLTKDDNRRMEKENVVFKDLVFGKENISGGVMGLCSSSTHGRHLVFSQYCKEIYYVGEVEKRNNRKPVPREKYPKPLIFHDGRLAIRPDPVNAIAIFMWLPFGILLSVLRLTIAVTLLFYCTIPLAFTGIKWKVRGDAPSSQNLQNSINHPNTKSAAAAGQLYICNHKTLLDPNVISLALNRKASSVSYGLSQFSAMISPIKINWLTRNLEEDRKRMERILSRGEDLVVCAEGTTCREPYLLRFSPLFTELTDQIVPVAIDLHVSMFYATTVSGRKWMDPFYFLMNPYTCYELEFLEKVDTSRVRTSDCSRFDMANHVQKQIGKALGFECTMLRRKDKYMMLA</sequence>
<evidence type="ECO:0000256" key="1">
    <source>
        <dbReference type="ARBA" id="ARBA00004141"/>
    </source>
</evidence>
<reference evidence="9 10" key="1">
    <citation type="journal article" date="2016" name="Sci. Rep.">
        <title>The Dendrobium catenatum Lindl. genome sequence provides insights into polysaccharide synthase, floral development and adaptive evolution.</title>
        <authorList>
            <person name="Zhang G.Q."/>
            <person name="Xu Q."/>
            <person name="Bian C."/>
            <person name="Tsai W.C."/>
            <person name="Yeh C.M."/>
            <person name="Liu K.W."/>
            <person name="Yoshida K."/>
            <person name="Zhang L.S."/>
            <person name="Chang S.B."/>
            <person name="Chen F."/>
            <person name="Shi Y."/>
            <person name="Su Y.Y."/>
            <person name="Zhang Y.Q."/>
            <person name="Chen L.J."/>
            <person name="Yin Y."/>
            <person name="Lin M."/>
            <person name="Huang H."/>
            <person name="Deng H."/>
            <person name="Wang Z.W."/>
            <person name="Zhu S.L."/>
            <person name="Zhao X."/>
            <person name="Deng C."/>
            <person name="Niu S.C."/>
            <person name="Huang J."/>
            <person name="Wang M."/>
            <person name="Liu G.H."/>
            <person name="Yang H.J."/>
            <person name="Xiao X.J."/>
            <person name="Hsiao Y.Y."/>
            <person name="Wu W.L."/>
            <person name="Chen Y.Y."/>
            <person name="Mitsuda N."/>
            <person name="Ohme-Takagi M."/>
            <person name="Luo Y.B."/>
            <person name="Van de Peer Y."/>
            <person name="Liu Z.J."/>
        </authorList>
    </citation>
    <scope>NUCLEOTIDE SEQUENCE [LARGE SCALE GENOMIC DNA]</scope>
    <source>
        <tissue evidence="9">The whole plant</tissue>
    </source>
</reference>
<evidence type="ECO:0000259" key="8">
    <source>
        <dbReference type="SMART" id="SM00563"/>
    </source>
</evidence>
<dbReference type="STRING" id="906689.A0A2I0WDP6"/>
<proteinExistence type="inferred from homology"/>
<dbReference type="SUPFAM" id="SSF69593">
    <property type="entry name" value="Glycerol-3-phosphate (1)-acyltransferase"/>
    <property type="match status" value="1"/>
</dbReference>
<evidence type="ECO:0000256" key="5">
    <source>
        <dbReference type="ARBA" id="ARBA00022989"/>
    </source>
</evidence>
<dbReference type="PANTHER" id="PTHR15486">
    <property type="entry name" value="ANCIENT UBIQUITOUS PROTEIN"/>
    <property type="match status" value="1"/>
</dbReference>
<dbReference type="GO" id="GO:0010143">
    <property type="term" value="P:cutin biosynthetic process"/>
    <property type="evidence" value="ECO:0007669"/>
    <property type="project" value="TreeGrafter"/>
</dbReference>
<dbReference type="GO" id="GO:0016791">
    <property type="term" value="F:phosphatase activity"/>
    <property type="evidence" value="ECO:0007669"/>
    <property type="project" value="TreeGrafter"/>
</dbReference>
<dbReference type="Pfam" id="PF01553">
    <property type="entry name" value="Acyltransferase"/>
    <property type="match status" value="1"/>
</dbReference>
<dbReference type="EMBL" id="KZ502722">
    <property type="protein sequence ID" value="PKU73787.1"/>
    <property type="molecule type" value="Genomic_DNA"/>
</dbReference>
<evidence type="ECO:0000313" key="9">
    <source>
        <dbReference type="EMBL" id="PKU73787.1"/>
    </source>
</evidence>
<keyword evidence="10" id="KW-1185">Reference proteome</keyword>
<dbReference type="InterPro" id="IPR056462">
    <property type="entry name" value="HAD_RAM2/GPAT1-8"/>
</dbReference>
<comment type="subcellular location">
    <subcellularLocation>
        <location evidence="1">Membrane</location>
        <topology evidence="1">Multi-pass membrane protein</topology>
    </subcellularLocation>
</comment>
<evidence type="ECO:0000256" key="2">
    <source>
        <dbReference type="ARBA" id="ARBA00007937"/>
    </source>
</evidence>
<feature type="transmembrane region" description="Helical" evidence="7">
    <location>
        <begin position="234"/>
        <end position="261"/>
    </location>
</feature>
<dbReference type="SMART" id="SM00563">
    <property type="entry name" value="PlsC"/>
    <property type="match status" value="1"/>
</dbReference>
<evidence type="ECO:0000256" key="4">
    <source>
        <dbReference type="ARBA" id="ARBA00022692"/>
    </source>
</evidence>
<dbReference type="GO" id="GO:0090447">
    <property type="term" value="F:glycerol-3-phosphate 2-O-acyltransferase activity"/>
    <property type="evidence" value="ECO:0007669"/>
    <property type="project" value="TreeGrafter"/>
</dbReference>
<keyword evidence="4 7" id="KW-0812">Transmembrane</keyword>
<dbReference type="OrthoDB" id="1854593at2759"/>
<dbReference type="PANTHER" id="PTHR15486:SF62">
    <property type="entry name" value="GLYCEROL-3-PHOSPHATE ACYLTRANSFERASE 2-RELATED"/>
    <property type="match status" value="1"/>
</dbReference>
<dbReference type="InterPro" id="IPR002123">
    <property type="entry name" value="Plipid/glycerol_acylTrfase"/>
</dbReference>
<keyword evidence="9" id="KW-0012">Acyltransferase</keyword>
<dbReference type="GO" id="GO:0016020">
    <property type="term" value="C:membrane"/>
    <property type="evidence" value="ECO:0007669"/>
    <property type="project" value="UniProtKB-SubCell"/>
</dbReference>
<evidence type="ECO:0000256" key="6">
    <source>
        <dbReference type="ARBA" id="ARBA00023136"/>
    </source>
</evidence>
<dbReference type="Pfam" id="PF23270">
    <property type="entry name" value="HAD_RAM2_N"/>
    <property type="match status" value="1"/>
</dbReference>
<accession>A0A2I0WDP6</accession>
<reference evidence="9 10" key="2">
    <citation type="journal article" date="2017" name="Nature">
        <title>The Apostasia genome and the evolution of orchids.</title>
        <authorList>
            <person name="Zhang G.Q."/>
            <person name="Liu K.W."/>
            <person name="Li Z."/>
            <person name="Lohaus R."/>
            <person name="Hsiao Y.Y."/>
            <person name="Niu S.C."/>
            <person name="Wang J.Y."/>
            <person name="Lin Y.C."/>
            <person name="Xu Q."/>
            <person name="Chen L.J."/>
            <person name="Yoshida K."/>
            <person name="Fujiwara S."/>
            <person name="Wang Z.W."/>
            <person name="Zhang Y.Q."/>
            <person name="Mitsuda N."/>
            <person name="Wang M."/>
            <person name="Liu G.H."/>
            <person name="Pecoraro L."/>
            <person name="Huang H.X."/>
            <person name="Xiao X.J."/>
            <person name="Lin M."/>
            <person name="Wu X.Y."/>
            <person name="Wu W.L."/>
            <person name="Chen Y.Y."/>
            <person name="Chang S.B."/>
            <person name="Sakamoto S."/>
            <person name="Ohme-Takagi M."/>
            <person name="Yagi M."/>
            <person name="Zeng S.J."/>
            <person name="Shen C.Y."/>
            <person name="Yeh C.M."/>
            <person name="Luo Y.B."/>
            <person name="Tsai W.C."/>
            <person name="Van de Peer Y."/>
            <person name="Liu Z.J."/>
        </authorList>
    </citation>
    <scope>NUCLEOTIDE SEQUENCE [LARGE SCALE GENOMIC DNA]</scope>
    <source>
        <tissue evidence="9">The whole plant</tissue>
    </source>
</reference>
<keyword evidence="6 7" id="KW-0472">Membrane</keyword>
<dbReference type="AlphaFoldDB" id="A0A2I0WDP6"/>
<evidence type="ECO:0000256" key="7">
    <source>
        <dbReference type="SAM" id="Phobius"/>
    </source>
</evidence>
<organism evidence="9 10">
    <name type="scientific">Dendrobium catenatum</name>
    <dbReference type="NCBI Taxonomy" id="906689"/>
    <lineage>
        <taxon>Eukaryota</taxon>
        <taxon>Viridiplantae</taxon>
        <taxon>Streptophyta</taxon>
        <taxon>Embryophyta</taxon>
        <taxon>Tracheophyta</taxon>
        <taxon>Spermatophyta</taxon>
        <taxon>Magnoliopsida</taxon>
        <taxon>Liliopsida</taxon>
        <taxon>Asparagales</taxon>
        <taxon>Orchidaceae</taxon>
        <taxon>Epidendroideae</taxon>
        <taxon>Malaxideae</taxon>
        <taxon>Dendrobiinae</taxon>
        <taxon>Dendrobium</taxon>
    </lineage>
</organism>
<feature type="domain" description="Phospholipid/glycerol acyltransferase" evidence="8">
    <location>
        <begin position="302"/>
        <end position="404"/>
    </location>
</feature>
<comment type="similarity">
    <text evidence="2">Belongs to the GPAT/DAPAT family.</text>
</comment>
<keyword evidence="5 7" id="KW-1133">Transmembrane helix</keyword>
<gene>
    <name evidence="9" type="primary">GPAT3</name>
    <name evidence="9" type="ORF">MA16_Dca026690</name>
</gene>
<name>A0A2I0WDP6_9ASPA</name>
<evidence type="ECO:0000256" key="3">
    <source>
        <dbReference type="ARBA" id="ARBA00022679"/>
    </source>
</evidence>
<dbReference type="Proteomes" id="UP000233837">
    <property type="component" value="Unassembled WGS sequence"/>
</dbReference>
<evidence type="ECO:0000313" key="10">
    <source>
        <dbReference type="Proteomes" id="UP000233837"/>
    </source>
</evidence>
<keyword evidence="3 9" id="KW-0808">Transferase</keyword>